<keyword evidence="6 10" id="KW-1133">Transmembrane helix</keyword>
<comment type="similarity">
    <text evidence="9">Belongs to the MurJ/MviN family.</text>
</comment>
<comment type="function">
    <text evidence="8">Involved in peptidoglycan biosynthesis. Transports lipid-linked peptidoglycan precursors from the inner to the outer leaflet of the cytoplasmic membrane.</text>
</comment>
<evidence type="ECO:0000256" key="6">
    <source>
        <dbReference type="ARBA" id="ARBA00022989"/>
    </source>
</evidence>
<evidence type="ECO:0000256" key="3">
    <source>
        <dbReference type="ARBA" id="ARBA00022692"/>
    </source>
</evidence>
<dbReference type="GO" id="GO:0034204">
    <property type="term" value="P:lipid translocation"/>
    <property type="evidence" value="ECO:0007669"/>
    <property type="project" value="TreeGrafter"/>
</dbReference>
<evidence type="ECO:0000313" key="11">
    <source>
        <dbReference type="EMBL" id="KTD57396.1"/>
    </source>
</evidence>
<comment type="caution">
    <text evidence="11">The sequence shown here is derived from an EMBL/GenBank/DDBJ whole genome shotgun (WGS) entry which is preliminary data.</text>
</comment>
<dbReference type="EMBL" id="LNYV01000027">
    <property type="protein sequence ID" value="KTD57396.1"/>
    <property type="molecule type" value="Genomic_DNA"/>
</dbReference>
<comment type="subcellular location">
    <subcellularLocation>
        <location evidence="1">Cell membrane</location>
        <topology evidence="1">Multi-pass membrane protein</topology>
    </subcellularLocation>
</comment>
<dbReference type="Proteomes" id="UP000054621">
    <property type="component" value="Unassembled WGS sequence"/>
</dbReference>
<accession>A0A0W0YL10</accession>
<keyword evidence="3 10" id="KW-0812">Transmembrane</keyword>
<organism evidence="11 12">
    <name type="scientific">Legionella sainthelensi</name>
    <dbReference type="NCBI Taxonomy" id="28087"/>
    <lineage>
        <taxon>Bacteria</taxon>
        <taxon>Pseudomonadati</taxon>
        <taxon>Pseudomonadota</taxon>
        <taxon>Gammaproteobacteria</taxon>
        <taxon>Legionellales</taxon>
        <taxon>Legionellaceae</taxon>
        <taxon>Legionella</taxon>
    </lineage>
</organism>
<evidence type="ECO:0000256" key="9">
    <source>
        <dbReference type="ARBA" id="ARBA00061532"/>
    </source>
</evidence>
<evidence type="ECO:0000256" key="2">
    <source>
        <dbReference type="ARBA" id="ARBA00022475"/>
    </source>
</evidence>
<keyword evidence="7 10" id="KW-0472">Membrane</keyword>
<dbReference type="AlphaFoldDB" id="A0A0W0YL10"/>
<protein>
    <submittedName>
        <fullName evidence="11">Integral membrane protein</fullName>
    </submittedName>
</protein>
<dbReference type="GO" id="GO:0015648">
    <property type="term" value="F:lipid-linked peptidoglycan transporter activity"/>
    <property type="evidence" value="ECO:0007669"/>
    <property type="project" value="TreeGrafter"/>
</dbReference>
<evidence type="ECO:0000256" key="10">
    <source>
        <dbReference type="SAM" id="Phobius"/>
    </source>
</evidence>
<dbReference type="Pfam" id="PF03023">
    <property type="entry name" value="MurJ"/>
    <property type="match status" value="1"/>
</dbReference>
<feature type="transmembrane region" description="Helical" evidence="10">
    <location>
        <begin position="52"/>
        <end position="75"/>
    </location>
</feature>
<reference evidence="11 12" key="1">
    <citation type="submission" date="2015-11" db="EMBL/GenBank/DDBJ databases">
        <title>Genomic analysis of 38 Legionella species identifies large and diverse effector repertoires.</title>
        <authorList>
            <person name="Burstein D."/>
            <person name="Amaro F."/>
            <person name="Zusman T."/>
            <person name="Lifshitz Z."/>
            <person name="Cohen O."/>
            <person name="Gilbert J.A."/>
            <person name="Pupko T."/>
            <person name="Shuman H.A."/>
            <person name="Segal G."/>
        </authorList>
    </citation>
    <scope>NUCLEOTIDE SEQUENCE [LARGE SCALE GENOMIC DNA]</scope>
    <source>
        <strain evidence="11 12">Mt.St.Helens-4</strain>
    </source>
</reference>
<keyword evidence="4" id="KW-0133">Cell shape</keyword>
<gene>
    <name evidence="11" type="ORF">Lsai_1669</name>
</gene>
<dbReference type="InterPro" id="IPR051050">
    <property type="entry name" value="Lipid_II_flippase_MurJ/MviN"/>
</dbReference>
<evidence type="ECO:0000256" key="5">
    <source>
        <dbReference type="ARBA" id="ARBA00022984"/>
    </source>
</evidence>
<dbReference type="PANTHER" id="PTHR47019">
    <property type="entry name" value="LIPID II FLIPPASE MURJ"/>
    <property type="match status" value="1"/>
</dbReference>
<keyword evidence="5" id="KW-0573">Peptidoglycan synthesis</keyword>
<evidence type="ECO:0000313" key="12">
    <source>
        <dbReference type="Proteomes" id="UP000054621"/>
    </source>
</evidence>
<dbReference type="GO" id="GO:0008360">
    <property type="term" value="P:regulation of cell shape"/>
    <property type="evidence" value="ECO:0007669"/>
    <property type="project" value="UniProtKB-KW"/>
</dbReference>
<sequence length="92" mass="10596">MMCLFGVEPLSIVLLIITFLGVWRALNLVSLFSPGLDAYRFNLATEMLRITFPYLMLISLTSFVGSILNCSSVSLPRYKFWDMYGLRLFCKR</sequence>
<dbReference type="PANTHER" id="PTHR47019:SF1">
    <property type="entry name" value="LIPID II FLIPPASE MURJ"/>
    <property type="match status" value="1"/>
</dbReference>
<evidence type="ECO:0000256" key="1">
    <source>
        <dbReference type="ARBA" id="ARBA00004651"/>
    </source>
</evidence>
<evidence type="ECO:0000256" key="4">
    <source>
        <dbReference type="ARBA" id="ARBA00022960"/>
    </source>
</evidence>
<name>A0A0W0YL10_9GAMM</name>
<proteinExistence type="inferred from homology"/>
<keyword evidence="2" id="KW-1003">Cell membrane</keyword>
<dbReference type="PATRIC" id="fig|28087.4.peg.1789"/>
<dbReference type="GO" id="GO:0005886">
    <property type="term" value="C:plasma membrane"/>
    <property type="evidence" value="ECO:0007669"/>
    <property type="project" value="UniProtKB-SubCell"/>
</dbReference>
<dbReference type="InterPro" id="IPR004268">
    <property type="entry name" value="MurJ"/>
</dbReference>
<dbReference type="GO" id="GO:0009252">
    <property type="term" value="P:peptidoglycan biosynthetic process"/>
    <property type="evidence" value="ECO:0007669"/>
    <property type="project" value="UniProtKB-KW"/>
</dbReference>
<evidence type="ECO:0000256" key="8">
    <source>
        <dbReference type="ARBA" id="ARBA00060041"/>
    </source>
</evidence>
<dbReference type="STRING" id="28087.Lsai_1669"/>
<feature type="transmembrane region" description="Helical" evidence="10">
    <location>
        <begin position="12"/>
        <end position="32"/>
    </location>
</feature>
<evidence type="ECO:0000256" key="7">
    <source>
        <dbReference type="ARBA" id="ARBA00023136"/>
    </source>
</evidence>